<feature type="domain" description="C2H2-type" evidence="17">
    <location>
        <begin position="499"/>
        <end position="521"/>
    </location>
</feature>
<keyword evidence="13" id="KW-0539">Nucleus</keyword>
<dbReference type="FunFam" id="3.30.160.60:FF:000271">
    <property type="entry name" value="Zinc finger protein 662"/>
    <property type="match status" value="1"/>
</dbReference>
<evidence type="ECO:0000256" key="12">
    <source>
        <dbReference type="ARBA" id="ARBA00023163"/>
    </source>
</evidence>
<comment type="caution">
    <text evidence="18">The sequence shown here is derived from an EMBL/GenBank/DDBJ whole genome shotgun (WGS) entry which is preliminary data.</text>
</comment>
<feature type="domain" description="C2H2-type" evidence="17">
    <location>
        <begin position="971"/>
        <end position="999"/>
    </location>
</feature>
<dbReference type="PANTHER" id="PTHR24376">
    <property type="entry name" value="ZINC FINGER PROTEIN"/>
    <property type="match status" value="1"/>
</dbReference>
<feature type="domain" description="C2H2-type" evidence="17">
    <location>
        <begin position="1054"/>
        <end position="1081"/>
    </location>
</feature>
<feature type="domain" description="C2H2-type" evidence="17">
    <location>
        <begin position="355"/>
        <end position="382"/>
    </location>
</feature>
<feature type="domain" description="C2H2-type" evidence="17">
    <location>
        <begin position="863"/>
        <end position="890"/>
    </location>
</feature>
<dbReference type="FunFam" id="3.30.160.60:FF:000446">
    <property type="entry name" value="Zinc finger protein"/>
    <property type="match status" value="6"/>
</dbReference>
<dbReference type="STRING" id="105785.A0A2J7PR25"/>
<feature type="domain" description="C2H2-type" evidence="17">
    <location>
        <begin position="895"/>
        <end position="923"/>
    </location>
</feature>
<evidence type="ECO:0000256" key="2">
    <source>
        <dbReference type="ARBA" id="ARBA00006991"/>
    </source>
</evidence>
<feature type="domain" description="C2H2-type" evidence="17">
    <location>
        <begin position="1593"/>
        <end position="1621"/>
    </location>
</feature>
<feature type="domain" description="C2H2-type" evidence="17">
    <location>
        <begin position="2117"/>
        <end position="2144"/>
    </location>
</feature>
<evidence type="ECO:0000256" key="16">
    <source>
        <dbReference type="SAM" id="MobiDB-lite"/>
    </source>
</evidence>
<feature type="domain" description="C2H2-type" evidence="17">
    <location>
        <begin position="1185"/>
        <end position="1212"/>
    </location>
</feature>
<reference evidence="18 19" key="1">
    <citation type="submission" date="2017-12" db="EMBL/GenBank/DDBJ databases">
        <title>Hemimetabolous genomes reveal molecular basis of termite eusociality.</title>
        <authorList>
            <person name="Harrison M.C."/>
            <person name="Jongepier E."/>
            <person name="Robertson H.M."/>
            <person name="Arning N."/>
            <person name="Bitard-Feildel T."/>
            <person name="Chao H."/>
            <person name="Childers C.P."/>
            <person name="Dinh H."/>
            <person name="Doddapaneni H."/>
            <person name="Dugan S."/>
            <person name="Gowin J."/>
            <person name="Greiner C."/>
            <person name="Han Y."/>
            <person name="Hu H."/>
            <person name="Hughes D.S.T."/>
            <person name="Huylmans A.-K."/>
            <person name="Kemena C."/>
            <person name="Kremer L.P.M."/>
            <person name="Lee S.L."/>
            <person name="Lopez-Ezquerra A."/>
            <person name="Mallet L."/>
            <person name="Monroy-Kuhn J.M."/>
            <person name="Moser A."/>
            <person name="Murali S.C."/>
            <person name="Muzny D.M."/>
            <person name="Otani S."/>
            <person name="Piulachs M.-D."/>
            <person name="Poelchau M."/>
            <person name="Qu J."/>
            <person name="Schaub F."/>
            <person name="Wada-Katsumata A."/>
            <person name="Worley K.C."/>
            <person name="Xie Q."/>
            <person name="Ylla G."/>
            <person name="Poulsen M."/>
            <person name="Gibbs R.A."/>
            <person name="Schal C."/>
            <person name="Richards S."/>
            <person name="Belles X."/>
            <person name="Korb J."/>
            <person name="Bornberg-Bauer E."/>
        </authorList>
    </citation>
    <scope>NUCLEOTIDE SEQUENCE [LARGE SCALE GENOMIC DNA]</scope>
    <source>
        <tissue evidence="18">Whole body</tissue>
    </source>
</reference>
<keyword evidence="6" id="KW-0677">Repeat</keyword>
<feature type="domain" description="C2H2-type" evidence="17">
    <location>
        <begin position="1683"/>
        <end position="1710"/>
    </location>
</feature>
<feature type="domain" description="C2H2-type" evidence="17">
    <location>
        <begin position="1279"/>
        <end position="1306"/>
    </location>
</feature>
<protein>
    <recommendedName>
        <fullName evidence="14">Zinc finger protein 865</fullName>
    </recommendedName>
</protein>
<feature type="domain" description="C2H2-type" evidence="17">
    <location>
        <begin position="69"/>
        <end position="96"/>
    </location>
</feature>
<feature type="domain" description="C2H2-type" evidence="17">
    <location>
        <begin position="1627"/>
        <end position="1654"/>
    </location>
</feature>
<feature type="domain" description="C2H2-type" evidence="17">
    <location>
        <begin position="416"/>
        <end position="443"/>
    </location>
</feature>
<feature type="domain" description="C2H2-type" evidence="17">
    <location>
        <begin position="1861"/>
        <end position="1883"/>
    </location>
</feature>
<dbReference type="FunFam" id="3.30.160.60:FF:000965">
    <property type="entry name" value="Neurotrophin receptor-interacting factor homolog"/>
    <property type="match status" value="1"/>
</dbReference>
<feature type="domain" description="C2H2-type" evidence="17">
    <location>
        <begin position="682"/>
        <end position="713"/>
    </location>
</feature>
<feature type="domain" description="C2H2-type" evidence="17">
    <location>
        <begin position="2089"/>
        <end position="2116"/>
    </location>
</feature>
<dbReference type="InterPro" id="IPR013087">
    <property type="entry name" value="Znf_C2H2_type"/>
</dbReference>
<dbReference type="Gene3D" id="3.30.160.60">
    <property type="entry name" value="Classic Zinc Finger"/>
    <property type="match status" value="43"/>
</dbReference>
<keyword evidence="11" id="KW-0238">DNA-binding</keyword>
<feature type="domain" description="C2H2-type" evidence="17">
    <location>
        <begin position="943"/>
        <end position="970"/>
    </location>
</feature>
<keyword evidence="4" id="KW-0597">Phosphoprotein</keyword>
<evidence type="ECO:0000256" key="3">
    <source>
        <dbReference type="ARBA" id="ARBA00022499"/>
    </source>
</evidence>
<keyword evidence="3" id="KW-1017">Isopeptide bond</keyword>
<feature type="domain" description="C2H2-type" evidence="17">
    <location>
        <begin position="1959"/>
        <end position="1986"/>
    </location>
</feature>
<organism evidence="18 19">
    <name type="scientific">Cryptotermes secundus</name>
    <dbReference type="NCBI Taxonomy" id="105785"/>
    <lineage>
        <taxon>Eukaryota</taxon>
        <taxon>Metazoa</taxon>
        <taxon>Ecdysozoa</taxon>
        <taxon>Arthropoda</taxon>
        <taxon>Hexapoda</taxon>
        <taxon>Insecta</taxon>
        <taxon>Pterygota</taxon>
        <taxon>Neoptera</taxon>
        <taxon>Polyneoptera</taxon>
        <taxon>Dictyoptera</taxon>
        <taxon>Blattodea</taxon>
        <taxon>Blattoidea</taxon>
        <taxon>Termitoidae</taxon>
        <taxon>Kalotermitidae</taxon>
        <taxon>Cryptotermitinae</taxon>
        <taxon>Cryptotermes</taxon>
    </lineage>
</organism>
<feature type="domain" description="C2H2-type" evidence="17">
    <location>
        <begin position="1896"/>
        <end position="1919"/>
    </location>
</feature>
<dbReference type="PANTHER" id="PTHR24376:SF235">
    <property type="entry name" value="C2H2-TYPE DOMAIN-CONTAINING PROTEIN"/>
    <property type="match status" value="1"/>
</dbReference>
<comment type="subcellular location">
    <subcellularLocation>
        <location evidence="1">Nucleus</location>
    </subcellularLocation>
</comment>
<feature type="domain" description="C2H2-type" evidence="17">
    <location>
        <begin position="1932"/>
        <end position="1959"/>
    </location>
</feature>
<dbReference type="GO" id="GO:0040029">
    <property type="term" value="P:epigenetic regulation of gene expression"/>
    <property type="evidence" value="ECO:0007669"/>
    <property type="project" value="UniProtKB-ARBA"/>
</dbReference>
<feature type="compositionally biased region" description="Acidic residues" evidence="16">
    <location>
        <begin position="539"/>
        <end position="548"/>
    </location>
</feature>
<keyword evidence="12" id="KW-0804">Transcription</keyword>
<keyword evidence="19" id="KW-1185">Reference proteome</keyword>
<feature type="domain" description="C2H2-type" evidence="17">
    <location>
        <begin position="1240"/>
        <end position="1263"/>
    </location>
</feature>
<keyword evidence="8" id="KW-0862">Zinc</keyword>
<dbReference type="InterPro" id="IPR036236">
    <property type="entry name" value="Znf_C2H2_sf"/>
</dbReference>
<dbReference type="InParanoid" id="A0A2J7PR25"/>
<dbReference type="FunFam" id="3.30.160.60:FF:000100">
    <property type="entry name" value="Zinc finger 45-like"/>
    <property type="match status" value="1"/>
</dbReference>
<feature type="domain" description="C2H2-type" evidence="17">
    <location>
        <begin position="834"/>
        <end position="862"/>
    </location>
</feature>
<evidence type="ECO:0000256" key="8">
    <source>
        <dbReference type="ARBA" id="ARBA00022833"/>
    </source>
</evidence>
<dbReference type="GO" id="GO:0003682">
    <property type="term" value="F:chromatin binding"/>
    <property type="evidence" value="ECO:0007669"/>
    <property type="project" value="UniProtKB-ARBA"/>
</dbReference>
<dbReference type="FunFam" id="3.30.160.60:FF:001049">
    <property type="entry name" value="zinc finger protein 319"/>
    <property type="match status" value="1"/>
</dbReference>
<dbReference type="GO" id="GO:0030674">
    <property type="term" value="F:protein-macromolecule adaptor activity"/>
    <property type="evidence" value="ECO:0007669"/>
    <property type="project" value="UniProtKB-ARBA"/>
</dbReference>
<feature type="domain" description="C2H2-type" evidence="17">
    <location>
        <begin position="1026"/>
        <end position="1053"/>
    </location>
</feature>
<feature type="compositionally biased region" description="Basic and acidic residues" evidence="16">
    <location>
        <begin position="549"/>
        <end position="560"/>
    </location>
</feature>
<sequence>MEIHESHRIILYRCSYCGQHIITRYTYVRHIRIHTGEKPYPCPQCGKQFRIQTLLNRHVSDVHEGIKKYQCDICGKKFSSSSARVEHKFIHFEERSFIYLPGEHFLDHMNTHDQQHDSWSDIAGKNDISVPNLMDIVSVDTEPTVPASNVHKQSVRKKSYPCTVCGSILSRSFDLKRHMRIHKPHEKENGSKGMKFHCSYCNKILSRKFDMRKHVLAVHSFKTSEETLINERSCSASKTDSELPIKVELPIETEGAGVVSEETKQLKQCKKNNVDSNHKKEQDNISRAKVELNGRTVYRCDQCNKHIVTRYSYIRHLRIHTGEKPYTCHVCGKQFRVQALLSRHVREVHDRIKNHPCDICGRRFANSNARNDHRRTHTGERPCVCHLYTCNYCGSLFNQKSDLLTHLDKVHPECIFQCGICYRIFKSKESSEVHVKLHESSGKFFQDVSGSCRNSSGLESEPNDICLSHDSDGKDSRVSDIKSAVKHEIVPKSVEQNSLVCKICGKRFERLYHLMKHIKTHDTIYRVKAGESEAVMSDSDTEEGVCNEEESKMEGEAGSRRKEKTKKAYRCEMCGKNFTLKDSYNSHQRIHTGEKPFTCHICGKQFSHTGGLYYHLKHVHAGIKNHSCDICGRCFALKAAMEDHRRIHTGEKPHTCDVCGKGFGVKNDLTRHKLIHSNEKPFICSVCGLCFGQKRYLKNHEKHTLFSRSEESSEEQLKTFHQSMEDSTLVSCRNNDNEHIILTPQIEFDSLSTCDNLSAYEVFNLPTYEALGLCESFPDKQSTVMFVKDEDIMDEDGPDDEFQSVDEQVVSGYPYVRSSDMQVQTKKTSHHDKHHCQHCGKTFFTAVSFRHHLKVDHTELNELRCISCNDTFESISDLQFHKSVHSRNSVSDGPYLCSICGKTFGILSTLRSHERRVHKSHENSTEASDMKHTCAECGKEFQFSCDVCNKAFSTRGKVAVHMRTHTGERPCHCDICGNTYPYSSSLYVHRKVVHEGTFSCVVCDKTFSTRNYLDVHRRTHTGEKPFVCTVCSRAFSQRTSLINHIALHTDSRPYDCTFCNKAFRRRETLLVHIRTHTGEKPYVFEDSTKNQIHIFQQTKEDSSCVISGAEDGHRVKSQADISEQRSCDALSAYEVFGIQILHNKSESFDGDILEDDAFNTQCYPDANLKARNSKKQLLQCHDKKQICGTCGKEFQFNKYLKKHLLKHGEKNFVCEACGKQFETKYMLKMHQESHSEVRPYVCKICKSSYKRHRNLLSHEQEVHGIFSLGPGKEKESLSFPCEVCKKEFTTQKRVSIHMRTHTGERPFHCKQCGKRYTSRSSLFIHRRVVHEGRKRTSDLGFEDSTKNQIKRFQQTKEDSSYLISSGEAGHCIEAQVDFKEQESCDALSAYEVFGMQTVQNKSVSFNTVVLKSDPTEIFNTQLRTRHSKKQLSQCQYCGKEFISLPYYKQHMKTEHSDFIEFRCKICKDVFPSKSSLLSHKTVHNVSVCGKDEEITHLCHTCGKTFNTSSKLRSHEKRVHQDSPIKQVTDKKQICDVCGKEFQFNKYLKKHMLKHGPGKEKESLSFPCEVCKKEFTTRKKVSIHMRTHTGERPFHCEECGNRYTSRSSLYIHRRVVHEGRKCVEKGIFLCDVCSKSFATKHYLDVHLRIHTGEKPYICKICNRAFTQRTSLVNHTASHTDSRPYPCPHCNKAFRRRETLVVHIRTHTGEKPHICDVCGRGFAQCSKYSLKQINALTSSNEEPSSNEEGTTEDCNLITKNASQSSFQELYDDLCAYEVFDLLEPYADYKEPNELEYQCVNSDDCVSDHNYILNDDCAEELIDISFESKRKPQSCQCQHCDRVCTSITSLKRHLKQEHKELKQFVCRVCHVTFMSKHSLQAHKATHELNAFSDTEEGVHLCHSCGKTFNASSKLRCHEKRAHQEIPAMQVCEKKHICEVCGLSFQFNRYLKKHMLKHGEKNFVCETCGKRFETNYKLKMHQECHSEQRPYACKICGSAYKRHRNLLSHEQEVHGIFSLGPGKEKESLSFPCDVCKKEFTTPKRAAAHMRIHTGERPFHCEQCGNTFRIYQSLMVHRRVVHEGRKVYGNKGLFPCHICRKIFSTKHYRDEHVRIHTGERPHICKICGRAFTHGTSLVQHTALHSDIRPYSCKLCEKAFRRRETLIIHIRTHTGEKPYVCDICGRGFAQLTDMKKHRLKIHNVPHQRRT</sequence>
<feature type="domain" description="C2H2-type" evidence="17">
    <location>
        <begin position="40"/>
        <end position="68"/>
    </location>
</feature>
<keyword evidence="5" id="KW-0479">Metal-binding</keyword>
<feature type="domain" description="C2H2-type" evidence="17">
    <location>
        <begin position="626"/>
        <end position="653"/>
    </location>
</feature>
<feature type="domain" description="C2H2-type" evidence="17">
    <location>
        <begin position="298"/>
        <end position="325"/>
    </location>
</feature>
<evidence type="ECO:0000313" key="18">
    <source>
        <dbReference type="EMBL" id="PNF18790.1"/>
    </source>
</evidence>
<name>A0A2J7PR25_9NEOP</name>
<feature type="domain" description="C2H2-type" evidence="17">
    <location>
        <begin position="12"/>
        <end position="39"/>
    </location>
</feature>
<evidence type="ECO:0000256" key="10">
    <source>
        <dbReference type="ARBA" id="ARBA00023015"/>
    </source>
</evidence>
<dbReference type="GO" id="GO:0005634">
    <property type="term" value="C:nucleus"/>
    <property type="evidence" value="ECO:0007669"/>
    <property type="project" value="UniProtKB-SubCell"/>
</dbReference>
<dbReference type="OrthoDB" id="9411774at2759"/>
<feature type="domain" description="C2H2-type" evidence="17">
    <location>
        <begin position="2026"/>
        <end position="2053"/>
    </location>
</feature>
<feature type="domain" description="C2H2-type" evidence="17">
    <location>
        <begin position="2054"/>
        <end position="2082"/>
    </location>
</feature>
<feature type="domain" description="C2H2-type" evidence="17">
    <location>
        <begin position="998"/>
        <end position="1025"/>
    </location>
</feature>
<feature type="domain" description="C2H2-type" evidence="17">
    <location>
        <begin position="1432"/>
        <end position="1456"/>
    </location>
</feature>
<dbReference type="Pfam" id="PF13912">
    <property type="entry name" value="zf-C2H2_6"/>
    <property type="match status" value="4"/>
</dbReference>
<feature type="domain" description="C2H2-type" evidence="17">
    <location>
        <begin position="1461"/>
        <end position="1483"/>
    </location>
</feature>
<feature type="domain" description="C2H2-type" evidence="17">
    <location>
        <begin position="1212"/>
        <end position="1239"/>
    </location>
</feature>
<feature type="domain" description="C2H2-type" evidence="17">
    <location>
        <begin position="1307"/>
        <end position="1335"/>
    </location>
</feature>
<dbReference type="FunFam" id="3.30.160.60:FF:000072">
    <property type="entry name" value="zinc finger protein 143 isoform X1"/>
    <property type="match status" value="1"/>
</dbReference>
<dbReference type="GO" id="GO:0000785">
    <property type="term" value="C:chromatin"/>
    <property type="evidence" value="ECO:0007669"/>
    <property type="project" value="UniProtKB-ARBA"/>
</dbReference>
<feature type="region of interest" description="Disordered" evidence="16">
    <location>
        <begin position="538"/>
        <end position="561"/>
    </location>
</feature>
<feature type="domain" description="C2H2-type" evidence="17">
    <location>
        <begin position="160"/>
        <end position="187"/>
    </location>
</feature>
<dbReference type="EMBL" id="NEVH01022633">
    <property type="protein sequence ID" value="PNF18790.1"/>
    <property type="molecule type" value="Genomic_DNA"/>
</dbReference>
<feature type="domain" description="C2H2-type" evidence="17">
    <location>
        <begin position="1832"/>
        <end position="1860"/>
    </location>
</feature>
<feature type="domain" description="C2H2-type" evidence="17">
    <location>
        <begin position="654"/>
        <end position="681"/>
    </location>
</feature>
<dbReference type="SMART" id="SM00355">
    <property type="entry name" value="ZnF_C2H2"/>
    <property type="match status" value="50"/>
</dbReference>
<dbReference type="PROSITE" id="PS00028">
    <property type="entry name" value="ZINC_FINGER_C2H2_1"/>
    <property type="match status" value="47"/>
</dbReference>
<dbReference type="FunFam" id="3.30.160.60:FF:000303">
    <property type="entry name" value="Zinc finger protein 41"/>
    <property type="match status" value="1"/>
</dbReference>
<dbReference type="Pfam" id="PF00096">
    <property type="entry name" value="zf-C2H2"/>
    <property type="match status" value="26"/>
</dbReference>
<feature type="domain" description="C2H2-type" evidence="17">
    <location>
        <begin position="388"/>
        <end position="411"/>
    </location>
</feature>
<dbReference type="FunFam" id="3.30.160.60:FF:001498">
    <property type="entry name" value="Zinc finger protein 404"/>
    <property type="match status" value="3"/>
</dbReference>
<dbReference type="SUPFAM" id="SSF57667">
    <property type="entry name" value="beta-beta-alpha zinc fingers"/>
    <property type="match status" value="28"/>
</dbReference>
<feature type="domain" description="C2H2-type" evidence="17">
    <location>
        <begin position="1532"/>
        <end position="1559"/>
    </location>
</feature>
<gene>
    <name evidence="18" type="ORF">B7P43_G01648</name>
</gene>
<evidence type="ECO:0000259" key="17">
    <source>
        <dbReference type="PROSITE" id="PS50157"/>
    </source>
</evidence>
<evidence type="ECO:0000256" key="14">
    <source>
        <dbReference type="ARBA" id="ARBA00068876"/>
    </source>
</evidence>
<feature type="domain" description="C2H2-type" evidence="17">
    <location>
        <begin position="326"/>
        <end position="354"/>
    </location>
</feature>
<evidence type="ECO:0000256" key="5">
    <source>
        <dbReference type="ARBA" id="ARBA00022723"/>
    </source>
</evidence>
<keyword evidence="7 15" id="KW-0863">Zinc-finger</keyword>
<dbReference type="FunFam" id="3.30.160.60:FF:000145">
    <property type="entry name" value="Zinc finger protein 574"/>
    <property type="match status" value="2"/>
</dbReference>
<feature type="domain" description="C2H2-type" evidence="17">
    <location>
        <begin position="2173"/>
        <end position="2201"/>
    </location>
</feature>
<keyword evidence="9" id="KW-0832">Ubl conjugation</keyword>
<feature type="domain" description="C2H2-type" evidence="17">
    <location>
        <begin position="1655"/>
        <end position="1682"/>
    </location>
</feature>
<dbReference type="FunFam" id="3.30.160.60:FF:002343">
    <property type="entry name" value="Zinc finger protein 33A"/>
    <property type="match status" value="1"/>
</dbReference>
<evidence type="ECO:0000256" key="7">
    <source>
        <dbReference type="ARBA" id="ARBA00022771"/>
    </source>
</evidence>
<dbReference type="PROSITE" id="PS50157">
    <property type="entry name" value="ZINC_FINGER_C2H2_2"/>
    <property type="match status" value="50"/>
</dbReference>
<evidence type="ECO:0000256" key="13">
    <source>
        <dbReference type="ARBA" id="ARBA00023242"/>
    </source>
</evidence>
<evidence type="ECO:0000256" key="6">
    <source>
        <dbReference type="ARBA" id="ARBA00022737"/>
    </source>
</evidence>
<feature type="domain" description="C2H2-type" evidence="17">
    <location>
        <begin position="196"/>
        <end position="224"/>
    </location>
</feature>
<proteinExistence type="inferred from homology"/>
<dbReference type="GO" id="GO:0006355">
    <property type="term" value="P:regulation of DNA-templated transcription"/>
    <property type="evidence" value="ECO:0007669"/>
    <property type="project" value="UniProtKB-ARBA"/>
</dbReference>
<evidence type="ECO:0000256" key="11">
    <source>
        <dbReference type="ARBA" id="ARBA00023125"/>
    </source>
</evidence>
<evidence type="ECO:0000256" key="15">
    <source>
        <dbReference type="PROSITE-ProRule" id="PRU00042"/>
    </source>
</evidence>
<feature type="domain" description="C2H2-type" evidence="17">
    <location>
        <begin position="597"/>
        <end position="625"/>
    </location>
</feature>
<evidence type="ECO:0000256" key="1">
    <source>
        <dbReference type="ARBA" id="ARBA00004123"/>
    </source>
</evidence>
<evidence type="ECO:0000256" key="9">
    <source>
        <dbReference type="ARBA" id="ARBA00022843"/>
    </source>
</evidence>
<feature type="domain" description="C2H2-type" evidence="17">
    <location>
        <begin position="2145"/>
        <end position="2172"/>
    </location>
</feature>
<dbReference type="FunFam" id="3.30.160.60:FF:000688">
    <property type="entry name" value="zinc finger protein 197 isoform X1"/>
    <property type="match status" value="1"/>
</dbReference>
<dbReference type="FunFam" id="3.30.160.60:FF:000624">
    <property type="entry name" value="zinc finger protein 697"/>
    <property type="match status" value="1"/>
</dbReference>
<evidence type="ECO:0000256" key="4">
    <source>
        <dbReference type="ARBA" id="ARBA00022553"/>
    </source>
</evidence>
<dbReference type="Pfam" id="PF12874">
    <property type="entry name" value="zf-met"/>
    <property type="match status" value="1"/>
</dbReference>
<accession>A0A2J7PR25</accession>
<evidence type="ECO:0000313" key="19">
    <source>
        <dbReference type="Proteomes" id="UP000235965"/>
    </source>
</evidence>
<feature type="domain" description="C2H2-type" evidence="17">
    <location>
        <begin position="1987"/>
        <end position="2010"/>
    </location>
</feature>
<comment type="similarity">
    <text evidence="2">Belongs to the krueppel C2H2-type zinc-finger protein family.</text>
</comment>
<dbReference type="GO" id="GO:0008270">
    <property type="term" value="F:zinc ion binding"/>
    <property type="evidence" value="ECO:0007669"/>
    <property type="project" value="UniProtKB-KW"/>
</dbReference>
<keyword evidence="10" id="KW-0805">Transcription regulation</keyword>
<dbReference type="Proteomes" id="UP000235965">
    <property type="component" value="Unassembled WGS sequence"/>
</dbReference>
<dbReference type="FunFam" id="3.30.160.60:FF:000690">
    <property type="entry name" value="Zinc finger protein 354C"/>
    <property type="match status" value="2"/>
</dbReference>
<feature type="domain" description="C2H2-type" evidence="17">
    <location>
        <begin position="1565"/>
        <end position="1592"/>
    </location>
</feature>
<feature type="domain" description="C2H2-type" evidence="17">
    <location>
        <begin position="1496"/>
        <end position="1524"/>
    </location>
</feature>
<dbReference type="GO" id="GO:1990837">
    <property type="term" value="F:sequence-specific double-stranded DNA binding"/>
    <property type="evidence" value="ECO:0007669"/>
    <property type="project" value="UniProtKB-ARBA"/>
</dbReference>
<dbReference type="FunFam" id="3.30.160.60:FF:000478">
    <property type="entry name" value="Zinc finger protein 133"/>
    <property type="match status" value="1"/>
</dbReference>
<dbReference type="GO" id="GO:0048598">
    <property type="term" value="P:embryonic morphogenesis"/>
    <property type="evidence" value="ECO:0007669"/>
    <property type="project" value="UniProtKB-ARBA"/>
</dbReference>
<feature type="domain" description="C2H2-type" evidence="17">
    <location>
        <begin position="569"/>
        <end position="596"/>
    </location>
</feature>